<dbReference type="GO" id="GO:0008270">
    <property type="term" value="F:zinc ion binding"/>
    <property type="evidence" value="ECO:0007669"/>
    <property type="project" value="InterPro"/>
</dbReference>
<dbReference type="EMBL" id="QZWG01000016">
    <property type="protein sequence ID" value="RZB61574.1"/>
    <property type="molecule type" value="Genomic_DNA"/>
</dbReference>
<dbReference type="CDD" id="cd09272">
    <property type="entry name" value="RNase_HI_RT_Ty1"/>
    <property type="match status" value="1"/>
</dbReference>
<keyword evidence="1" id="KW-0645">Protease</keyword>
<dbReference type="Pfam" id="PF22936">
    <property type="entry name" value="Pol_BBD"/>
    <property type="match status" value="1"/>
</dbReference>
<dbReference type="Pfam" id="PF07727">
    <property type="entry name" value="RVT_2"/>
    <property type="match status" value="1"/>
</dbReference>
<dbReference type="GO" id="GO:0003676">
    <property type="term" value="F:nucleic acid binding"/>
    <property type="evidence" value="ECO:0007669"/>
    <property type="project" value="InterPro"/>
</dbReference>
<dbReference type="Proteomes" id="UP000289340">
    <property type="component" value="Chromosome 16"/>
</dbReference>
<accession>A0A445GK27</accession>
<keyword evidence="2" id="KW-0472">Membrane</keyword>
<evidence type="ECO:0000313" key="4">
    <source>
        <dbReference type="EMBL" id="RZB61574.1"/>
    </source>
</evidence>
<proteinExistence type="predicted"/>
<evidence type="ECO:0000313" key="5">
    <source>
        <dbReference type="Proteomes" id="UP000289340"/>
    </source>
</evidence>
<keyword evidence="1" id="KW-0064">Aspartyl protease</keyword>
<keyword evidence="5" id="KW-1185">Reference proteome</keyword>
<dbReference type="InterPro" id="IPR043502">
    <property type="entry name" value="DNA/RNA_pol_sf"/>
</dbReference>
<protein>
    <submittedName>
        <fullName evidence="4">Retrovirus-related Pol polyprotein from transposon RE1</fullName>
        <ecNumber evidence="4">2.7.7.7</ecNumber>
    </submittedName>
</protein>
<gene>
    <name evidence="4" type="ORF">D0Y65_044051</name>
</gene>
<dbReference type="AlphaFoldDB" id="A0A445GK27"/>
<keyword evidence="4" id="KW-0808">Transferase</keyword>
<dbReference type="InterPro" id="IPR001878">
    <property type="entry name" value="Znf_CCHC"/>
</dbReference>
<evidence type="ECO:0000256" key="1">
    <source>
        <dbReference type="ARBA" id="ARBA00022750"/>
    </source>
</evidence>
<dbReference type="InterPro" id="IPR013103">
    <property type="entry name" value="RVT_2"/>
</dbReference>
<feature type="transmembrane region" description="Helical" evidence="2">
    <location>
        <begin position="878"/>
        <end position="901"/>
    </location>
</feature>
<dbReference type="EC" id="2.7.7.7" evidence="4"/>
<comment type="caution">
    <text evidence="4">The sequence shown here is derived from an EMBL/GenBank/DDBJ whole genome shotgun (WGS) entry which is preliminary data.</text>
</comment>
<organism evidence="4 5">
    <name type="scientific">Glycine soja</name>
    <name type="common">Wild soybean</name>
    <dbReference type="NCBI Taxonomy" id="3848"/>
    <lineage>
        <taxon>Eukaryota</taxon>
        <taxon>Viridiplantae</taxon>
        <taxon>Streptophyta</taxon>
        <taxon>Embryophyta</taxon>
        <taxon>Tracheophyta</taxon>
        <taxon>Spermatophyta</taxon>
        <taxon>Magnoliopsida</taxon>
        <taxon>eudicotyledons</taxon>
        <taxon>Gunneridae</taxon>
        <taxon>Pentapetalae</taxon>
        <taxon>rosids</taxon>
        <taxon>fabids</taxon>
        <taxon>Fabales</taxon>
        <taxon>Fabaceae</taxon>
        <taxon>Papilionoideae</taxon>
        <taxon>50 kb inversion clade</taxon>
        <taxon>NPAAA clade</taxon>
        <taxon>indigoferoid/millettioid clade</taxon>
        <taxon>Phaseoleae</taxon>
        <taxon>Glycine</taxon>
        <taxon>Glycine subgen. Soja</taxon>
    </lineage>
</organism>
<evidence type="ECO:0000259" key="3">
    <source>
        <dbReference type="SMART" id="SM00343"/>
    </source>
</evidence>
<dbReference type="PANTHER" id="PTHR11439:SF498">
    <property type="entry name" value="DNAK FAMILY PROTEIN"/>
    <property type="match status" value="1"/>
</dbReference>
<dbReference type="SUPFAM" id="SSF56672">
    <property type="entry name" value="DNA/RNA polymerases"/>
    <property type="match status" value="1"/>
</dbReference>
<feature type="transmembrane region" description="Helical" evidence="2">
    <location>
        <begin position="848"/>
        <end position="866"/>
    </location>
</feature>
<feature type="domain" description="CCHC-type" evidence="3">
    <location>
        <begin position="83"/>
        <end position="99"/>
    </location>
</feature>
<dbReference type="InterPro" id="IPR054722">
    <property type="entry name" value="PolX-like_BBD"/>
</dbReference>
<keyword evidence="2" id="KW-0812">Transmembrane</keyword>
<dbReference type="GO" id="GO:0004190">
    <property type="term" value="F:aspartic-type endopeptidase activity"/>
    <property type="evidence" value="ECO:0007669"/>
    <property type="project" value="UniProtKB-KW"/>
</dbReference>
<dbReference type="SMART" id="SM00343">
    <property type="entry name" value="ZnF_C2HC"/>
    <property type="match status" value="2"/>
</dbReference>
<keyword evidence="1" id="KW-0378">Hydrolase</keyword>
<keyword evidence="4" id="KW-0548">Nucleotidyltransferase</keyword>
<dbReference type="PANTHER" id="PTHR11439">
    <property type="entry name" value="GAG-POL-RELATED RETROTRANSPOSON"/>
    <property type="match status" value="1"/>
</dbReference>
<evidence type="ECO:0000256" key="2">
    <source>
        <dbReference type="SAM" id="Phobius"/>
    </source>
</evidence>
<feature type="domain" description="CCHC-type" evidence="3">
    <location>
        <begin position="46"/>
        <end position="62"/>
    </location>
</feature>
<name>A0A445GK27_GLYSO</name>
<reference evidence="4 5" key="1">
    <citation type="submission" date="2018-09" db="EMBL/GenBank/DDBJ databases">
        <title>A high-quality reference genome of wild soybean provides a powerful tool to mine soybean genomes.</title>
        <authorList>
            <person name="Xie M."/>
            <person name="Chung C.Y.L."/>
            <person name="Li M.-W."/>
            <person name="Wong F.-L."/>
            <person name="Chan T.-F."/>
            <person name="Lam H.-M."/>
        </authorList>
    </citation>
    <scope>NUCLEOTIDE SEQUENCE [LARGE SCALE GENOMIC DNA]</scope>
    <source>
        <strain evidence="5">cv. W05</strain>
        <tissue evidence="4">Hypocotyl of etiolated seedlings</tissue>
    </source>
</reference>
<dbReference type="GO" id="GO:0003887">
    <property type="term" value="F:DNA-directed DNA polymerase activity"/>
    <property type="evidence" value="ECO:0007669"/>
    <property type="project" value="UniProtKB-EC"/>
</dbReference>
<sequence>MEPMPTIPKIFSYVAQQERQLSGINSFSNLSLESKENISINAVKVTCEFCGRIGHTESVCYKKHGVPTSYKGRSKTYNRNGKTCTHCGKIGHTIDVCYKKHGYPPGYKFGNNKVVNNIMEGKAASDQMQRQESHDLVHFSPEQYQALLALIQQPSSGSSIPTQPQVASISSCSTNTSPGMILSLKTTDSTSWILDSGATDHVSSSLANFHSYHQVNPIMVKLPNGHEVHATHSGTVHLTSSIILNDVLYIPSFSFNLISISKLISTNSYELIFSSNTCVLQDTNTKAKIGTVEVSHGLYQFTIKPSHSRTICSTIIHPKCTSRTKGYTQLEGLDFLDTFSPVAKLTTVRMLLALAALHNWHLRQLDVNNAFFHGDLDEEVYMTLPPGLHVHDRNLVCRLQRSLYGLKQASRQWFTRLSSFLISHDFRQSATDHSLFLHFNNSDITAVLVYVDDIIIAGNNLDTITHITNLLDIAFSIKDLGTLKFFLGLEVARNNKGIHLSQRKYVLDILSNSGMLASRPASTPMDYSTRLTASLGTPLSEASSSSYRRLIGSPGSSIFLAANGPLQLKAFNDSDWAGCRDTRRSITGFSVYLGSSLISWRSKKQPTVSRSSSEAEYRALASSTCELQWLTYLLQDFRVSFIQPATLYCDNKSAIQIACNPVFHERTKHIEIDYHIVRDKVNQGCLKLLPISSQLQLADIFTKPLSPSLFQEFVPQGIFSKSLANSIYGYGVPVATNLQLCISFGPSWVNGKGAARVAENGDYVAVRELKEVKKVFWIETKRVWDIAMPIVFNIWCQFGVNSVTSMFVGHLGHIQLSAISLINSVIDTFAFGFMLLGQQEDIADPAGSFSILVIPQFLSLPFNFPTQKFLQAQSKVNVIGWTGLVALILHIGILWFLIYVLDFGLDGATLAFDITSWGSQWLNLFML</sequence>
<keyword evidence="2" id="KW-1133">Transmembrane helix</keyword>
<dbReference type="Gene3D" id="4.10.60.10">
    <property type="entry name" value="Zinc finger, CCHC-type"/>
    <property type="match status" value="1"/>
</dbReference>